<comment type="caution">
    <text evidence="2">The sequence shown here is derived from an EMBL/GenBank/DDBJ whole genome shotgun (WGS) entry which is preliminary data.</text>
</comment>
<accession>A0A841C8S9</accession>
<name>A0A841C8S9_9LACT</name>
<dbReference type="AlphaFoldDB" id="A0A841C8S9"/>
<reference evidence="2 3" key="1">
    <citation type="submission" date="2020-08" db="EMBL/GenBank/DDBJ databases">
        <title>Genomic Encyclopedia of Type Strains, Phase IV (KMG-IV): sequencing the most valuable type-strain genomes for metagenomic binning, comparative biology and taxonomic classification.</title>
        <authorList>
            <person name="Goeker M."/>
        </authorList>
    </citation>
    <scope>NUCLEOTIDE SEQUENCE [LARGE SCALE GENOMIC DNA]</scope>
    <source>
        <strain evidence="2 3">DSM 14925</strain>
    </source>
</reference>
<evidence type="ECO:0000313" key="2">
    <source>
        <dbReference type="EMBL" id="MBB5887630.1"/>
    </source>
</evidence>
<dbReference type="EMBL" id="JACHHV010000005">
    <property type="protein sequence ID" value="MBB5887630.1"/>
    <property type="molecule type" value="Genomic_DNA"/>
</dbReference>
<feature type="transmembrane region" description="Helical" evidence="1">
    <location>
        <begin position="6"/>
        <end position="28"/>
    </location>
</feature>
<sequence length="190" mass="21763">MSKLSVEFWTISVPIIATAIGALIKMVWDSYLEQARSRPIIFISYSKGHKNGLFSQYLTIKNYGQTTGWIKKVEIEPLIENDGDDLMPNTFSDFKKFPLAPNQEFTTLISGGINSKLIAVDNRKFKIVYSPDFRKRKSYVTEYTVNEKGLPTILEDGNFQVELRLEQQNKILEKMVDQQKELIKSLGKSS</sequence>
<dbReference type="RefSeq" id="WP_183538994.1">
    <property type="nucleotide sequence ID" value="NZ_JACHHV010000005.1"/>
</dbReference>
<dbReference type="Proteomes" id="UP000562464">
    <property type="component" value="Unassembled WGS sequence"/>
</dbReference>
<gene>
    <name evidence="2" type="ORF">HNQ37_000502</name>
</gene>
<keyword evidence="1" id="KW-0472">Membrane</keyword>
<keyword evidence="3" id="KW-1185">Reference proteome</keyword>
<organism evidence="2 3">
    <name type="scientific">Lactovum miscens</name>
    <dbReference type="NCBI Taxonomy" id="190387"/>
    <lineage>
        <taxon>Bacteria</taxon>
        <taxon>Bacillati</taxon>
        <taxon>Bacillota</taxon>
        <taxon>Bacilli</taxon>
        <taxon>Lactobacillales</taxon>
        <taxon>Streptococcaceae</taxon>
        <taxon>Lactovum</taxon>
    </lineage>
</organism>
<evidence type="ECO:0000256" key="1">
    <source>
        <dbReference type="SAM" id="Phobius"/>
    </source>
</evidence>
<keyword evidence="1" id="KW-1133">Transmembrane helix</keyword>
<proteinExistence type="predicted"/>
<evidence type="ECO:0000313" key="3">
    <source>
        <dbReference type="Proteomes" id="UP000562464"/>
    </source>
</evidence>
<protein>
    <submittedName>
        <fullName evidence="2">Uncharacterized protein</fullName>
    </submittedName>
</protein>
<keyword evidence="1" id="KW-0812">Transmembrane</keyword>